<dbReference type="RefSeq" id="WP_238455673.1">
    <property type="nucleotide sequence ID" value="NZ_JAXOJX010000002.1"/>
</dbReference>
<organism evidence="1 2">
    <name type="scientific">Azohydromonas lata</name>
    <dbReference type="NCBI Taxonomy" id="45677"/>
    <lineage>
        <taxon>Bacteria</taxon>
        <taxon>Pseudomonadati</taxon>
        <taxon>Pseudomonadota</taxon>
        <taxon>Betaproteobacteria</taxon>
        <taxon>Burkholderiales</taxon>
        <taxon>Sphaerotilaceae</taxon>
        <taxon>Azohydromonas</taxon>
    </lineage>
</organism>
<comment type="caution">
    <text evidence="1">The sequence shown here is derived from an EMBL/GenBank/DDBJ whole genome shotgun (WGS) entry which is preliminary data.</text>
</comment>
<protein>
    <recommendedName>
        <fullName evidence="3">DUF721 domain-containing protein</fullName>
    </recommendedName>
</protein>
<keyword evidence="2" id="KW-1185">Reference proteome</keyword>
<accession>A0ABU5I9C0</accession>
<dbReference type="Proteomes" id="UP001293718">
    <property type="component" value="Unassembled WGS sequence"/>
</dbReference>
<sequence>MPPALPLSKVLDENAALQRLAQRLRDSNQRFEVATRVLPLALRQQLRAGPVDEEGWTLLASNAAVAAKLRQLLPRMEQQLRDAGFGDKRIRIHLRPLEG</sequence>
<name>A0ABU5I9C0_9BURK</name>
<gene>
    <name evidence="1" type="ORF">SM757_03125</name>
</gene>
<evidence type="ECO:0000313" key="2">
    <source>
        <dbReference type="Proteomes" id="UP001293718"/>
    </source>
</evidence>
<evidence type="ECO:0008006" key="3">
    <source>
        <dbReference type="Google" id="ProtNLM"/>
    </source>
</evidence>
<dbReference type="EMBL" id="JAXOJX010000002">
    <property type="protein sequence ID" value="MDZ5455558.1"/>
    <property type="molecule type" value="Genomic_DNA"/>
</dbReference>
<evidence type="ECO:0000313" key="1">
    <source>
        <dbReference type="EMBL" id="MDZ5455558.1"/>
    </source>
</evidence>
<reference evidence="1 2" key="1">
    <citation type="submission" date="2023-11" db="EMBL/GenBank/DDBJ databases">
        <title>Draft genome of Azohydromonas lata strain H1 (DSM1123), a polyhydroxyalkanoate producer.</title>
        <authorList>
            <person name="Traversa D."/>
            <person name="D'Addabbo P."/>
            <person name="Pazzani C."/>
            <person name="Manzari C."/>
            <person name="Chiara M."/>
            <person name="Scrascia M."/>
        </authorList>
    </citation>
    <scope>NUCLEOTIDE SEQUENCE [LARGE SCALE GENOMIC DNA]</scope>
    <source>
        <strain evidence="1 2">H1</strain>
    </source>
</reference>
<proteinExistence type="predicted"/>